<protein>
    <submittedName>
        <fullName evidence="2">Uncharacterized protein</fullName>
    </submittedName>
</protein>
<organism evidence="1 2">
    <name type="scientific">Romanomermis culicivorax</name>
    <name type="common">Nematode worm</name>
    <dbReference type="NCBI Taxonomy" id="13658"/>
    <lineage>
        <taxon>Eukaryota</taxon>
        <taxon>Metazoa</taxon>
        <taxon>Ecdysozoa</taxon>
        <taxon>Nematoda</taxon>
        <taxon>Enoplea</taxon>
        <taxon>Dorylaimia</taxon>
        <taxon>Mermithida</taxon>
        <taxon>Mermithoidea</taxon>
        <taxon>Mermithidae</taxon>
        <taxon>Romanomermis</taxon>
    </lineage>
</organism>
<proteinExistence type="predicted"/>
<name>A0A915IC64_ROMCU</name>
<dbReference type="AlphaFoldDB" id="A0A915IC64"/>
<dbReference type="Proteomes" id="UP000887565">
    <property type="component" value="Unplaced"/>
</dbReference>
<evidence type="ECO:0000313" key="1">
    <source>
        <dbReference type="Proteomes" id="UP000887565"/>
    </source>
</evidence>
<keyword evidence="1" id="KW-1185">Reference proteome</keyword>
<evidence type="ECO:0000313" key="2">
    <source>
        <dbReference type="WBParaSite" id="nRc.2.0.1.t11774-RA"/>
    </source>
</evidence>
<sequence length="67" mass="7830">MEKIESLDVRRDDVATTLAAVATAIPRGDRDSTRRRATELGDFWTRCYLEKMNFGEQELKWLLDHKC</sequence>
<accession>A0A915IC64</accession>
<dbReference type="WBParaSite" id="nRc.2.0.1.t11774-RA">
    <property type="protein sequence ID" value="nRc.2.0.1.t11774-RA"/>
    <property type="gene ID" value="nRc.2.0.1.g11774"/>
</dbReference>
<reference evidence="2" key="1">
    <citation type="submission" date="2022-11" db="UniProtKB">
        <authorList>
            <consortium name="WormBaseParasite"/>
        </authorList>
    </citation>
    <scope>IDENTIFICATION</scope>
</reference>